<accession>A0A0M3JDW2</accession>
<name>A0A0M3JDW2_ANISI</name>
<reference evidence="4" key="1">
    <citation type="submission" date="2017-02" db="UniProtKB">
        <authorList>
            <consortium name="WormBaseParasite"/>
        </authorList>
    </citation>
    <scope>IDENTIFICATION</scope>
</reference>
<feature type="region of interest" description="Disordered" evidence="1">
    <location>
        <begin position="20"/>
        <end position="53"/>
    </location>
</feature>
<evidence type="ECO:0000256" key="1">
    <source>
        <dbReference type="SAM" id="MobiDB-lite"/>
    </source>
</evidence>
<feature type="compositionally biased region" description="Low complexity" evidence="1">
    <location>
        <begin position="23"/>
        <end position="33"/>
    </location>
</feature>
<proteinExistence type="predicted"/>
<reference evidence="2 3" key="2">
    <citation type="submission" date="2018-11" db="EMBL/GenBank/DDBJ databases">
        <authorList>
            <consortium name="Pathogen Informatics"/>
        </authorList>
    </citation>
    <scope>NUCLEOTIDE SEQUENCE [LARGE SCALE GENOMIC DNA]</scope>
</reference>
<dbReference type="Proteomes" id="UP000267096">
    <property type="component" value="Unassembled WGS sequence"/>
</dbReference>
<evidence type="ECO:0000313" key="2">
    <source>
        <dbReference type="EMBL" id="VDK25788.1"/>
    </source>
</evidence>
<keyword evidence="3" id="KW-1185">Reference proteome</keyword>
<protein>
    <submittedName>
        <fullName evidence="4">Secreted protein</fullName>
    </submittedName>
</protein>
<organism evidence="4">
    <name type="scientific">Anisakis simplex</name>
    <name type="common">Herring worm</name>
    <dbReference type="NCBI Taxonomy" id="6269"/>
    <lineage>
        <taxon>Eukaryota</taxon>
        <taxon>Metazoa</taxon>
        <taxon>Ecdysozoa</taxon>
        <taxon>Nematoda</taxon>
        <taxon>Chromadorea</taxon>
        <taxon>Rhabditida</taxon>
        <taxon>Spirurina</taxon>
        <taxon>Ascaridomorpha</taxon>
        <taxon>Ascaridoidea</taxon>
        <taxon>Anisakidae</taxon>
        <taxon>Anisakis</taxon>
        <taxon>Anisakis simplex complex</taxon>
    </lineage>
</organism>
<dbReference type="EMBL" id="UYRR01011158">
    <property type="protein sequence ID" value="VDK25788.1"/>
    <property type="molecule type" value="Genomic_DNA"/>
</dbReference>
<dbReference type="WBParaSite" id="ASIM_0000580301-mRNA-1">
    <property type="protein sequence ID" value="ASIM_0000580301-mRNA-1"/>
    <property type="gene ID" value="ASIM_0000580301"/>
</dbReference>
<evidence type="ECO:0000313" key="4">
    <source>
        <dbReference type="WBParaSite" id="ASIM_0000580301-mRNA-1"/>
    </source>
</evidence>
<gene>
    <name evidence="2" type="ORF">ASIM_LOCUS5594</name>
</gene>
<sequence>MPTASIRKRVYGLIRTTFSPGTSLDASAPAASDAVDHEHSNGSDTSSVTMLPSTSNSFISQCILTGY</sequence>
<dbReference type="AlphaFoldDB" id="A0A0M3JDW2"/>
<evidence type="ECO:0000313" key="3">
    <source>
        <dbReference type="Proteomes" id="UP000267096"/>
    </source>
</evidence>
<feature type="compositionally biased region" description="Polar residues" evidence="1">
    <location>
        <begin position="42"/>
        <end position="53"/>
    </location>
</feature>